<evidence type="ECO:0000256" key="1">
    <source>
        <dbReference type="SAM" id="Coils"/>
    </source>
</evidence>
<evidence type="ECO:0000256" key="2">
    <source>
        <dbReference type="SAM" id="MobiDB-lite"/>
    </source>
</evidence>
<proteinExistence type="predicted"/>
<reference evidence="3" key="1">
    <citation type="submission" date="2020-10" db="EMBL/GenBank/DDBJ databases">
        <title>Unveiling of a novel bifunctional photoreceptor, Dualchrome1, isolated from a cosmopolitan green alga.</title>
        <authorList>
            <person name="Suzuki S."/>
            <person name="Kawachi M."/>
        </authorList>
    </citation>
    <scope>NUCLEOTIDE SEQUENCE</scope>
    <source>
        <strain evidence="3">NIES 2893</strain>
    </source>
</reference>
<feature type="region of interest" description="Disordered" evidence="2">
    <location>
        <begin position="1"/>
        <end position="56"/>
    </location>
</feature>
<evidence type="ECO:0000313" key="4">
    <source>
        <dbReference type="Proteomes" id="UP000660262"/>
    </source>
</evidence>
<protein>
    <submittedName>
        <fullName evidence="3">Uncharacterized protein</fullName>
    </submittedName>
</protein>
<dbReference type="Proteomes" id="UP000660262">
    <property type="component" value="Unassembled WGS sequence"/>
</dbReference>
<dbReference type="AlphaFoldDB" id="A0A830HA94"/>
<organism evidence="3 4">
    <name type="scientific">Pycnococcus provasolii</name>
    <dbReference type="NCBI Taxonomy" id="41880"/>
    <lineage>
        <taxon>Eukaryota</taxon>
        <taxon>Viridiplantae</taxon>
        <taxon>Chlorophyta</taxon>
        <taxon>Pseudoscourfieldiophyceae</taxon>
        <taxon>Pseudoscourfieldiales</taxon>
        <taxon>Pycnococcaceae</taxon>
        <taxon>Pycnococcus</taxon>
    </lineage>
</organism>
<dbReference type="EMBL" id="BNJQ01000005">
    <property type="protein sequence ID" value="GHP03353.1"/>
    <property type="molecule type" value="Genomic_DNA"/>
</dbReference>
<gene>
    <name evidence="3" type="ORF">PPROV_000210800</name>
</gene>
<feature type="coiled-coil region" evidence="1">
    <location>
        <begin position="140"/>
        <end position="167"/>
    </location>
</feature>
<comment type="caution">
    <text evidence="3">The sequence shown here is derived from an EMBL/GenBank/DDBJ whole genome shotgun (WGS) entry which is preliminary data.</text>
</comment>
<keyword evidence="4" id="KW-1185">Reference proteome</keyword>
<keyword evidence="1" id="KW-0175">Coiled coil</keyword>
<sequence>MASSLEDASASLPASSLPASSLPASSLPASSLPASSLPASSSSSVDNDNSSSSSSVPWYVSWLTSSLSSREDTLLTSLHAFCFDSMRELATPSAPSDSWGASWLHHHDGDTTLKEQSSLILNSKGGSGSSLSPSALLLLRTALTRALEAEQQTSSRLKQQVDDLAAHIAKSDPSPLRRRQPYTAPQLKQLHADAKRHADFALRLERVLAMHSAYVDDASVRERVDGESLRRLEHEKFCEEQMSVLSVSAHAMRDVKEPDDALKNALDCMNAGVSYYEAAGRLIDKAEELVRSQPTVPVAAVRQMRAGLLLLWNRCVQCEAECTEALEMLHESARMLVAPGESGAGDDEHSPWEGALLQLRAASRDKESSRDLMMLDLHAAMRRCKSGSSGSSWYATHATPSEISPVRHKYEQDILDSFRRDSASRRSVEDGALGKLSEATNSKCLRMRTLWRLRTSYEVQGPLAPMPLDLVELTTEVEAARVVT</sequence>
<name>A0A830HA94_9CHLO</name>
<accession>A0A830HA94</accession>
<evidence type="ECO:0000313" key="3">
    <source>
        <dbReference type="EMBL" id="GHP03353.1"/>
    </source>
</evidence>